<organism evidence="1 2">
    <name type="scientific">Pichia membranifaciens NRRL Y-2026</name>
    <dbReference type="NCBI Taxonomy" id="763406"/>
    <lineage>
        <taxon>Eukaryota</taxon>
        <taxon>Fungi</taxon>
        <taxon>Dikarya</taxon>
        <taxon>Ascomycota</taxon>
        <taxon>Saccharomycotina</taxon>
        <taxon>Pichiomycetes</taxon>
        <taxon>Pichiales</taxon>
        <taxon>Pichiaceae</taxon>
        <taxon>Pichia</taxon>
    </lineage>
</organism>
<proteinExistence type="predicted"/>
<dbReference type="AlphaFoldDB" id="A0A1E3NNR6"/>
<accession>A0A1E3NNR6</accession>
<evidence type="ECO:0000313" key="1">
    <source>
        <dbReference type="EMBL" id="ODQ47735.1"/>
    </source>
</evidence>
<gene>
    <name evidence="1" type="ORF">PICMEDRAFT_15645</name>
</gene>
<dbReference type="RefSeq" id="XP_019018848.1">
    <property type="nucleotide sequence ID" value="XM_019160906.1"/>
</dbReference>
<sequence>MSIIVNNNLSLAEKDDHVKVYDREHRVSVTEATADVHGLGLSKVISYIDDDDKSDDDEYYDGNNYSFIPTVSCDNYDSVHVYGHNQM</sequence>
<dbReference type="EMBL" id="KV454002">
    <property type="protein sequence ID" value="ODQ47735.1"/>
    <property type="molecule type" value="Genomic_DNA"/>
</dbReference>
<evidence type="ECO:0000313" key="2">
    <source>
        <dbReference type="Proteomes" id="UP000094455"/>
    </source>
</evidence>
<keyword evidence="2" id="KW-1185">Reference proteome</keyword>
<dbReference type="Proteomes" id="UP000094455">
    <property type="component" value="Unassembled WGS sequence"/>
</dbReference>
<protein>
    <submittedName>
        <fullName evidence="1">Uncharacterized protein</fullName>
    </submittedName>
</protein>
<dbReference type="OrthoDB" id="3996041at2759"/>
<reference evidence="1 2" key="1">
    <citation type="journal article" date="2016" name="Proc. Natl. Acad. Sci. U.S.A.">
        <title>Comparative genomics of biotechnologically important yeasts.</title>
        <authorList>
            <person name="Riley R."/>
            <person name="Haridas S."/>
            <person name="Wolfe K.H."/>
            <person name="Lopes M.R."/>
            <person name="Hittinger C.T."/>
            <person name="Goeker M."/>
            <person name="Salamov A.A."/>
            <person name="Wisecaver J.H."/>
            <person name="Long T.M."/>
            <person name="Calvey C.H."/>
            <person name="Aerts A.L."/>
            <person name="Barry K.W."/>
            <person name="Choi C."/>
            <person name="Clum A."/>
            <person name="Coughlan A.Y."/>
            <person name="Deshpande S."/>
            <person name="Douglass A.P."/>
            <person name="Hanson S.J."/>
            <person name="Klenk H.-P."/>
            <person name="LaButti K.M."/>
            <person name="Lapidus A."/>
            <person name="Lindquist E.A."/>
            <person name="Lipzen A.M."/>
            <person name="Meier-Kolthoff J.P."/>
            <person name="Ohm R.A."/>
            <person name="Otillar R.P."/>
            <person name="Pangilinan J.L."/>
            <person name="Peng Y."/>
            <person name="Rokas A."/>
            <person name="Rosa C.A."/>
            <person name="Scheuner C."/>
            <person name="Sibirny A.A."/>
            <person name="Slot J.C."/>
            <person name="Stielow J.B."/>
            <person name="Sun H."/>
            <person name="Kurtzman C.P."/>
            <person name="Blackwell M."/>
            <person name="Grigoriev I.V."/>
            <person name="Jeffries T.W."/>
        </authorList>
    </citation>
    <scope>NUCLEOTIDE SEQUENCE [LARGE SCALE GENOMIC DNA]</scope>
    <source>
        <strain evidence="1 2">NRRL Y-2026</strain>
    </source>
</reference>
<name>A0A1E3NNR6_9ASCO</name>
<dbReference type="GeneID" id="30177593"/>